<dbReference type="eggNOG" id="ENOG502T9XI">
    <property type="taxonomic scope" value="Eukaryota"/>
</dbReference>
<organism evidence="2 3">
    <name type="scientific">Endocarpon pusillum (strain Z07020 / HMAS-L-300199)</name>
    <name type="common">Lichen-forming fungus</name>
    <dbReference type="NCBI Taxonomy" id="1263415"/>
    <lineage>
        <taxon>Eukaryota</taxon>
        <taxon>Fungi</taxon>
        <taxon>Dikarya</taxon>
        <taxon>Ascomycota</taxon>
        <taxon>Pezizomycotina</taxon>
        <taxon>Eurotiomycetes</taxon>
        <taxon>Chaetothyriomycetidae</taxon>
        <taxon>Verrucariales</taxon>
        <taxon>Verrucariaceae</taxon>
        <taxon>Endocarpon</taxon>
    </lineage>
</organism>
<dbReference type="GeneID" id="19235860"/>
<feature type="chain" id="PRO_5004613833" evidence="1">
    <location>
        <begin position="21"/>
        <end position="168"/>
    </location>
</feature>
<gene>
    <name evidence="2" type="ORF">EPUS_00799</name>
</gene>
<name>U1HYT3_ENDPU</name>
<dbReference type="Proteomes" id="UP000019373">
    <property type="component" value="Unassembled WGS sequence"/>
</dbReference>
<sequence>MKFFSTLFFLSFSALAFSAAVFMPIEEEYEVAKREVSNAKYVPTTLPDGKKSIAVYDGDVLEGSLVEGPDGGVTAYDAFGKEIDLDNPEEDDENGDKRKRQSRLSILRKFYSFIKKYGRRAWNFLYCISFEVAVKCADDILQCAMQGTPPWACLEGIVCGGVAFRRCV</sequence>
<dbReference type="HOGENOM" id="CLU_1461300_0_0_1"/>
<keyword evidence="1" id="KW-0732">Signal</keyword>
<dbReference type="RefSeq" id="XP_007799770.1">
    <property type="nucleotide sequence ID" value="XM_007801579.1"/>
</dbReference>
<dbReference type="EMBL" id="KE720872">
    <property type="protein sequence ID" value="ERF74669.1"/>
    <property type="molecule type" value="Genomic_DNA"/>
</dbReference>
<accession>U1HYT3</accession>
<evidence type="ECO:0000256" key="1">
    <source>
        <dbReference type="SAM" id="SignalP"/>
    </source>
</evidence>
<evidence type="ECO:0000313" key="3">
    <source>
        <dbReference type="Proteomes" id="UP000019373"/>
    </source>
</evidence>
<keyword evidence="3" id="KW-1185">Reference proteome</keyword>
<dbReference type="AlphaFoldDB" id="U1HYT3"/>
<reference evidence="3" key="1">
    <citation type="journal article" date="2014" name="BMC Genomics">
        <title>Genome characteristics reveal the impact of lichenization on lichen-forming fungus Endocarpon pusillum Hedwig (Verrucariales, Ascomycota).</title>
        <authorList>
            <person name="Wang Y.-Y."/>
            <person name="Liu B."/>
            <person name="Zhang X.-Y."/>
            <person name="Zhou Q.-M."/>
            <person name="Zhang T."/>
            <person name="Li H."/>
            <person name="Yu Y.-F."/>
            <person name="Zhang X.-L."/>
            <person name="Hao X.-Y."/>
            <person name="Wang M."/>
            <person name="Wang L."/>
            <person name="Wei J.-C."/>
        </authorList>
    </citation>
    <scope>NUCLEOTIDE SEQUENCE [LARGE SCALE GENOMIC DNA]</scope>
    <source>
        <strain evidence="3">Z07020 / HMAS-L-300199</strain>
    </source>
</reference>
<proteinExistence type="predicted"/>
<dbReference type="OMA" id="WITIGIK"/>
<evidence type="ECO:0000313" key="2">
    <source>
        <dbReference type="EMBL" id="ERF74669.1"/>
    </source>
</evidence>
<dbReference type="OrthoDB" id="6503935at2759"/>
<protein>
    <submittedName>
        <fullName evidence="2">Uncharacterized protein</fullName>
    </submittedName>
</protein>
<feature type="signal peptide" evidence="1">
    <location>
        <begin position="1"/>
        <end position="20"/>
    </location>
</feature>